<protein>
    <submittedName>
        <fullName evidence="1">Uncharacterized protein</fullName>
    </submittedName>
</protein>
<dbReference type="EMBL" id="PFAM01000004">
    <property type="protein sequence ID" value="PIT96459.1"/>
    <property type="molecule type" value="Genomic_DNA"/>
</dbReference>
<organism evidence="1 2">
    <name type="scientific">Candidatus Falkowbacteria bacterium CG10_big_fil_rev_8_21_14_0_10_37_14</name>
    <dbReference type="NCBI Taxonomy" id="1974561"/>
    <lineage>
        <taxon>Bacteria</taxon>
        <taxon>Candidatus Falkowiibacteriota</taxon>
    </lineage>
</organism>
<gene>
    <name evidence="1" type="ORF">COT94_00660</name>
</gene>
<reference evidence="2" key="1">
    <citation type="submission" date="2017-09" db="EMBL/GenBank/DDBJ databases">
        <title>Depth-based differentiation of microbial function through sediment-hosted aquifers and enrichment of novel symbionts in the deep terrestrial subsurface.</title>
        <authorList>
            <person name="Probst A.J."/>
            <person name="Ladd B."/>
            <person name="Jarett J.K."/>
            <person name="Geller-Mcgrath D.E."/>
            <person name="Sieber C.M.K."/>
            <person name="Emerson J.B."/>
            <person name="Anantharaman K."/>
            <person name="Thomas B.C."/>
            <person name="Malmstrom R."/>
            <person name="Stieglmeier M."/>
            <person name="Klingl A."/>
            <person name="Woyke T."/>
            <person name="Ryan C.M."/>
            <person name="Banfield J.F."/>
        </authorList>
    </citation>
    <scope>NUCLEOTIDE SEQUENCE [LARGE SCALE GENOMIC DNA]</scope>
</reference>
<evidence type="ECO:0000313" key="2">
    <source>
        <dbReference type="Proteomes" id="UP000228533"/>
    </source>
</evidence>
<sequence length="181" mass="19772">MVAVVFVGVMSLTTRSLQMENVIKNDFIAQGLLREGVELAEAMRNENVVGSISFASGLISTTTAPCDTGPCAHIVVFDWTNVPTSNRATVSSTQITPALASLFPATSTARLKLSADIASTTPSFYQRTSGSDTPFYRYFEVSYDPNAPDSKKFINVIVKVYWEERGKGHTSQVLSRLYDTN</sequence>
<dbReference type="AlphaFoldDB" id="A0A2M6WUH2"/>
<name>A0A2M6WUH2_9BACT</name>
<proteinExistence type="predicted"/>
<dbReference type="Proteomes" id="UP000228533">
    <property type="component" value="Unassembled WGS sequence"/>
</dbReference>
<comment type="caution">
    <text evidence="1">The sequence shown here is derived from an EMBL/GenBank/DDBJ whole genome shotgun (WGS) entry which is preliminary data.</text>
</comment>
<accession>A0A2M6WUH2</accession>
<evidence type="ECO:0000313" key="1">
    <source>
        <dbReference type="EMBL" id="PIT96459.1"/>
    </source>
</evidence>